<keyword evidence="1" id="KW-0812">Transmembrane</keyword>
<gene>
    <name evidence="2" type="ORF">BAE44_0008328</name>
</gene>
<protein>
    <submittedName>
        <fullName evidence="2">Uncharacterized protein</fullName>
    </submittedName>
</protein>
<evidence type="ECO:0000256" key="1">
    <source>
        <dbReference type="SAM" id="Phobius"/>
    </source>
</evidence>
<organism evidence="2 3">
    <name type="scientific">Dichanthelium oligosanthes</name>
    <dbReference type="NCBI Taxonomy" id="888268"/>
    <lineage>
        <taxon>Eukaryota</taxon>
        <taxon>Viridiplantae</taxon>
        <taxon>Streptophyta</taxon>
        <taxon>Embryophyta</taxon>
        <taxon>Tracheophyta</taxon>
        <taxon>Spermatophyta</taxon>
        <taxon>Magnoliopsida</taxon>
        <taxon>Liliopsida</taxon>
        <taxon>Poales</taxon>
        <taxon>Poaceae</taxon>
        <taxon>PACMAD clade</taxon>
        <taxon>Panicoideae</taxon>
        <taxon>Panicodae</taxon>
        <taxon>Paniceae</taxon>
        <taxon>Dichantheliinae</taxon>
        <taxon>Dichanthelium</taxon>
    </lineage>
</organism>
<dbReference type="EMBL" id="LWDX02025099">
    <property type="protein sequence ID" value="OEL30653.1"/>
    <property type="molecule type" value="Genomic_DNA"/>
</dbReference>
<dbReference type="Proteomes" id="UP000095767">
    <property type="component" value="Unassembled WGS sequence"/>
</dbReference>
<reference evidence="2 3" key="1">
    <citation type="submission" date="2016-09" db="EMBL/GenBank/DDBJ databases">
        <title>The draft genome of Dichanthelium oligosanthes: A C3 panicoid grass species.</title>
        <authorList>
            <person name="Studer A.J."/>
            <person name="Schnable J.C."/>
            <person name="Brutnell T.P."/>
        </authorList>
    </citation>
    <scope>NUCLEOTIDE SEQUENCE [LARGE SCALE GENOMIC DNA]</scope>
    <source>
        <strain evidence="3">cv. Kellogg 1175</strain>
        <tissue evidence="2">Leaf</tissue>
    </source>
</reference>
<sequence>MLLLHTVYMSMLRVTPVYLNLEFGYIAVAMSYVICLVFISGRFKCIFPTEVGEATACISGLAPGLDSKWWPPWLRTRPGWRRAVTGGCRCRGIGFRGGAGFGGVCEDPRAARVGRVRAWVGRMRVRICVRLWISVRAVGRNDLEARGS</sequence>
<proteinExistence type="predicted"/>
<keyword evidence="3" id="KW-1185">Reference proteome</keyword>
<keyword evidence="1" id="KW-0472">Membrane</keyword>
<name>A0A1E5VZU7_9POAL</name>
<keyword evidence="1" id="KW-1133">Transmembrane helix</keyword>
<evidence type="ECO:0000313" key="2">
    <source>
        <dbReference type="EMBL" id="OEL30653.1"/>
    </source>
</evidence>
<evidence type="ECO:0000313" key="3">
    <source>
        <dbReference type="Proteomes" id="UP000095767"/>
    </source>
</evidence>
<comment type="caution">
    <text evidence="2">The sequence shown here is derived from an EMBL/GenBank/DDBJ whole genome shotgun (WGS) entry which is preliminary data.</text>
</comment>
<feature type="transmembrane region" description="Helical" evidence="1">
    <location>
        <begin position="20"/>
        <end position="39"/>
    </location>
</feature>
<dbReference type="AlphaFoldDB" id="A0A1E5VZU7"/>
<accession>A0A1E5VZU7</accession>